<proteinExistence type="predicted"/>
<sequence>MNDSQRSKTNRTKNMKNILYLSVMLVVSALISHDAVAQVAKKDSLNRELTLERDFVPTQDQVQKSFFSPLATKKSSPLAPLRFVNDSYSIGAKIEHRVFDPIYNDRAPESLDQKGFVRVYGGFPGVLGLNVGGNFTNGKDSQFDLSLNHFTRKHLGRNTLPAPLKTLRTHDTDFTLGYARKLALSTLRVRGHFFYDIEALYGSHNGQPAALLLESYDFKPPYPLINNYGAILSGERTYAPISVGSNWYASTFGTFSYVGKNDPTLVKNDPDPLYSGGERMLTSELRLANRSTLAYEISDLWKFDVGAEIDLRNYPKLVVKYPIKNLLILGLRPSVSYKGDHFEMYVGGRVQYANRASSSLVLSPDASFRFRPIDIFSLFAKVDGGTAAMDLREVYKYNKYFFGPSIANATETSKYRVIAGVELGNLSGLSVTLQGGYVDYRDFVDWEQRKLVTDLDGSITLPLFVYDLRHRDNVKKTYGNISARYVSQAGLRLSASAQYNRYITSDMTDKEDKPLTVLGLPKLEVRASAVYDINSRMSLQASYTGLFGMAFEDVDEPGKYVHTTVNELSAEFSYRLSRRVGLSVIGTNLLNLRNVRWRHYEQRGSGILGTATITF</sequence>
<evidence type="ECO:0000256" key="2">
    <source>
        <dbReference type="ARBA" id="ARBA00023136"/>
    </source>
</evidence>
<evidence type="ECO:0000256" key="3">
    <source>
        <dbReference type="ARBA" id="ARBA00023237"/>
    </source>
</evidence>
<evidence type="ECO:0000256" key="4">
    <source>
        <dbReference type="SAM" id="SignalP"/>
    </source>
</evidence>
<dbReference type="SUPFAM" id="SSF56935">
    <property type="entry name" value="Porins"/>
    <property type="match status" value="1"/>
</dbReference>
<reference evidence="5 6" key="1">
    <citation type="submission" date="2014-08" db="EMBL/GenBank/DDBJ databases">
        <title>Porphyromonas cangingivalis strain:COT-109_OH1386 Genome sequencing.</title>
        <authorList>
            <person name="Wallis C."/>
            <person name="Deusch O."/>
            <person name="O'Flynn C."/>
            <person name="Davis I."/>
            <person name="Jospin G."/>
            <person name="Darling A.E."/>
            <person name="Coil D.A."/>
            <person name="Alexiev A."/>
            <person name="Horsfall A."/>
            <person name="Kirkwood N."/>
            <person name="Harris S."/>
            <person name="Eisen J.A."/>
        </authorList>
    </citation>
    <scope>NUCLEOTIDE SEQUENCE [LARGE SCALE GENOMIC DNA]</scope>
    <source>
        <strain evidence="6">COT-109 OH1386</strain>
    </source>
</reference>
<organism evidence="5 6">
    <name type="scientific">Porphyromonas cangingivalis</name>
    <dbReference type="NCBI Taxonomy" id="36874"/>
    <lineage>
        <taxon>Bacteria</taxon>
        <taxon>Pseudomonadati</taxon>
        <taxon>Bacteroidota</taxon>
        <taxon>Bacteroidia</taxon>
        <taxon>Bacteroidales</taxon>
        <taxon>Porphyromonadaceae</taxon>
        <taxon>Porphyromonas</taxon>
    </lineage>
</organism>
<evidence type="ECO:0000313" key="5">
    <source>
        <dbReference type="EMBL" id="KGN80271.1"/>
    </source>
</evidence>
<dbReference type="GO" id="GO:0009279">
    <property type="term" value="C:cell outer membrane"/>
    <property type="evidence" value="ECO:0007669"/>
    <property type="project" value="UniProtKB-SubCell"/>
</dbReference>
<evidence type="ECO:0000313" key="6">
    <source>
        <dbReference type="Proteomes" id="UP000030125"/>
    </source>
</evidence>
<dbReference type="AlphaFoldDB" id="A0A0A2EN33"/>
<dbReference type="Proteomes" id="UP000030125">
    <property type="component" value="Unassembled WGS sequence"/>
</dbReference>
<comment type="subcellular location">
    <subcellularLocation>
        <location evidence="1">Cell outer membrane</location>
    </subcellularLocation>
</comment>
<protein>
    <recommendedName>
        <fullName evidence="7">TonB dependent receptor</fullName>
    </recommendedName>
</protein>
<dbReference type="InterPro" id="IPR036942">
    <property type="entry name" value="Beta-barrel_TonB_sf"/>
</dbReference>
<feature type="signal peptide" evidence="4">
    <location>
        <begin position="1"/>
        <end position="37"/>
    </location>
</feature>
<keyword evidence="4" id="KW-0732">Signal</keyword>
<evidence type="ECO:0008006" key="7">
    <source>
        <dbReference type="Google" id="ProtNLM"/>
    </source>
</evidence>
<evidence type="ECO:0000256" key="1">
    <source>
        <dbReference type="ARBA" id="ARBA00004442"/>
    </source>
</evidence>
<accession>A0A0A2EN33</accession>
<dbReference type="STRING" id="36874.HQ34_00915"/>
<keyword evidence="3" id="KW-0998">Cell outer membrane</keyword>
<name>A0A0A2EN33_PORCN</name>
<dbReference type="Gene3D" id="2.40.170.20">
    <property type="entry name" value="TonB-dependent receptor, beta-barrel domain"/>
    <property type="match status" value="1"/>
</dbReference>
<comment type="caution">
    <text evidence="5">The sequence shown here is derived from an EMBL/GenBank/DDBJ whole genome shotgun (WGS) entry which is preliminary data.</text>
</comment>
<feature type="chain" id="PRO_5001986280" description="TonB dependent receptor" evidence="4">
    <location>
        <begin position="38"/>
        <end position="615"/>
    </location>
</feature>
<keyword evidence="2" id="KW-0472">Membrane</keyword>
<dbReference type="EMBL" id="JQJD01000043">
    <property type="protein sequence ID" value="KGN80271.1"/>
    <property type="molecule type" value="Genomic_DNA"/>
</dbReference>
<keyword evidence="6" id="KW-1185">Reference proteome</keyword>
<gene>
    <name evidence="5" type="ORF">HQ35_06170</name>
</gene>